<accession>A0A845LBE4</accession>
<dbReference type="Pfam" id="PF00916">
    <property type="entry name" value="Sulfate_transp"/>
    <property type="match status" value="1"/>
</dbReference>
<feature type="transmembrane region" description="Helical" evidence="6">
    <location>
        <begin position="172"/>
        <end position="189"/>
    </location>
</feature>
<feature type="domain" description="STAS" evidence="7">
    <location>
        <begin position="435"/>
        <end position="547"/>
    </location>
</feature>
<name>A0A845LBE4_HELGE</name>
<keyword evidence="9" id="KW-1185">Reference proteome</keyword>
<evidence type="ECO:0000256" key="5">
    <source>
        <dbReference type="SAM" id="MobiDB-lite"/>
    </source>
</evidence>
<dbReference type="SUPFAM" id="SSF52091">
    <property type="entry name" value="SpoIIaa-like"/>
    <property type="match status" value="1"/>
</dbReference>
<feature type="transmembrane region" description="Helical" evidence="6">
    <location>
        <begin position="331"/>
        <end position="359"/>
    </location>
</feature>
<feature type="transmembrane region" description="Helical" evidence="6">
    <location>
        <begin position="380"/>
        <end position="409"/>
    </location>
</feature>
<dbReference type="OrthoDB" id="9771198at2"/>
<sequence>MAIKTRLLGGRMDGYSQEQLRKDMVAGITVGLVAIPLALAFAIASGVKPEQGIYTAVVAGALIALFGGSHVQIGGPTGAFVPLLFSIVMTYGYDNLMIAGAMAGLILIFMGMTRMGALIKFIPRPVTVGFTAGIAVIIFFGQIDTFLGLQGVVKHKDFLDNVAELGRHLDTTQWQSVAVALVCLICLLYSPKILPSVPSPLVGIVLSTVFAQVAFGGAVETIGSKFGELAAGWPAFQLPSFTLDKAQQMLGPAMTIAALGSIESLLSAVVADGMTGKRHDSNRELIGQGIANLVVPFFGGIPATGAIARTATNIRSGGGTPVAALVHSLTVFLLVLLFAPYVSQVPLVSMSPILMRVAWNMSDRREFMHLLRTTRSDATVLLVTFGMTVVFDLTVAVGAGMVIAAAVFINNMSETLAVQKVLPDPEQGEKLAPEAVTPIHDCPQIAIYTIDGALFFGAAALFEKTISECIQARPKVLILRMGHVPMMDATGEMVFEEIVRDFRRRGGVVLVTGLKPQPEELLRKSGLYDQIGEAQFFLRTGQAITFALTRIGKQRCVGCPHQAFYECKERAVTAAVGLTQPERAGREPGRLTPAPGQQP</sequence>
<feature type="transmembrane region" description="Helical" evidence="6">
    <location>
        <begin position="201"/>
        <end position="219"/>
    </location>
</feature>
<feature type="region of interest" description="Disordered" evidence="5">
    <location>
        <begin position="578"/>
        <end position="599"/>
    </location>
</feature>
<proteinExistence type="predicted"/>
<feature type="transmembrane region" description="Helical" evidence="6">
    <location>
        <begin position="79"/>
        <end position="109"/>
    </location>
</feature>
<feature type="transmembrane region" description="Helical" evidence="6">
    <location>
        <begin position="121"/>
        <end position="143"/>
    </location>
</feature>
<evidence type="ECO:0000259" key="7">
    <source>
        <dbReference type="PROSITE" id="PS50801"/>
    </source>
</evidence>
<feature type="transmembrane region" description="Helical" evidence="6">
    <location>
        <begin position="24"/>
        <end position="45"/>
    </location>
</feature>
<evidence type="ECO:0000313" key="8">
    <source>
        <dbReference type="EMBL" id="MZP42891.1"/>
    </source>
</evidence>
<feature type="transmembrane region" description="Helical" evidence="6">
    <location>
        <begin position="52"/>
        <end position="73"/>
    </location>
</feature>
<comment type="subcellular location">
    <subcellularLocation>
        <location evidence="1">Membrane</location>
        <topology evidence="1">Multi-pass membrane protein</topology>
    </subcellularLocation>
</comment>
<evidence type="ECO:0000256" key="3">
    <source>
        <dbReference type="ARBA" id="ARBA00022989"/>
    </source>
</evidence>
<dbReference type="PROSITE" id="PS50801">
    <property type="entry name" value="STAS"/>
    <property type="match status" value="1"/>
</dbReference>
<dbReference type="PANTHER" id="PTHR11814">
    <property type="entry name" value="SULFATE TRANSPORTER"/>
    <property type="match status" value="1"/>
</dbReference>
<reference evidence="8 9" key="1">
    <citation type="submission" date="2020-01" db="EMBL/GenBank/DDBJ databases">
        <title>Whole genome sequence of Heliobacterium gestii DSM 11169.</title>
        <authorList>
            <person name="Kyndt J.A."/>
            <person name="Meyer T.E."/>
        </authorList>
    </citation>
    <scope>NUCLEOTIDE SEQUENCE [LARGE SCALE GENOMIC DNA]</scope>
    <source>
        <strain evidence="8 9">DSM 11169</strain>
    </source>
</reference>
<dbReference type="AlphaFoldDB" id="A0A845LBE4"/>
<keyword evidence="4 6" id="KW-0472">Membrane</keyword>
<feature type="transmembrane region" description="Helical" evidence="6">
    <location>
        <begin position="249"/>
        <end position="270"/>
    </location>
</feature>
<dbReference type="CDD" id="cd07042">
    <property type="entry name" value="STAS_SulP_like_sulfate_transporter"/>
    <property type="match status" value="1"/>
</dbReference>
<keyword evidence="3 6" id="KW-1133">Transmembrane helix</keyword>
<comment type="caution">
    <text evidence="8">The sequence shown here is derived from an EMBL/GenBank/DDBJ whole genome shotgun (WGS) entry which is preliminary data.</text>
</comment>
<dbReference type="Gene3D" id="3.30.750.24">
    <property type="entry name" value="STAS domain"/>
    <property type="match status" value="1"/>
</dbReference>
<dbReference type="Pfam" id="PF01740">
    <property type="entry name" value="STAS"/>
    <property type="match status" value="1"/>
</dbReference>
<dbReference type="GO" id="GO:0055085">
    <property type="term" value="P:transmembrane transport"/>
    <property type="evidence" value="ECO:0007669"/>
    <property type="project" value="InterPro"/>
</dbReference>
<dbReference type="EMBL" id="WXEX01000005">
    <property type="protein sequence ID" value="MZP42891.1"/>
    <property type="molecule type" value="Genomic_DNA"/>
</dbReference>
<dbReference type="InterPro" id="IPR036513">
    <property type="entry name" value="STAS_dom_sf"/>
</dbReference>
<evidence type="ECO:0000256" key="1">
    <source>
        <dbReference type="ARBA" id="ARBA00004141"/>
    </source>
</evidence>
<dbReference type="GO" id="GO:0016020">
    <property type="term" value="C:membrane"/>
    <property type="evidence" value="ECO:0007669"/>
    <property type="project" value="UniProtKB-SubCell"/>
</dbReference>
<keyword evidence="2 6" id="KW-0812">Transmembrane</keyword>
<feature type="transmembrane region" description="Helical" evidence="6">
    <location>
        <begin position="290"/>
        <end position="311"/>
    </location>
</feature>
<dbReference type="InterPro" id="IPR001902">
    <property type="entry name" value="SLC26A/SulP_fam"/>
</dbReference>
<dbReference type="InterPro" id="IPR011547">
    <property type="entry name" value="SLC26A/SulP_dom"/>
</dbReference>
<dbReference type="Proteomes" id="UP000471031">
    <property type="component" value="Unassembled WGS sequence"/>
</dbReference>
<evidence type="ECO:0000256" key="6">
    <source>
        <dbReference type="SAM" id="Phobius"/>
    </source>
</evidence>
<protein>
    <submittedName>
        <fullName evidence="8">STAS domain-containing protein</fullName>
    </submittedName>
</protein>
<evidence type="ECO:0000256" key="4">
    <source>
        <dbReference type="ARBA" id="ARBA00023136"/>
    </source>
</evidence>
<organism evidence="8 9">
    <name type="scientific">Heliomicrobium gestii</name>
    <name type="common">Heliobacterium gestii</name>
    <dbReference type="NCBI Taxonomy" id="2699"/>
    <lineage>
        <taxon>Bacteria</taxon>
        <taxon>Bacillati</taxon>
        <taxon>Bacillota</taxon>
        <taxon>Clostridia</taxon>
        <taxon>Eubacteriales</taxon>
        <taxon>Heliobacteriaceae</taxon>
        <taxon>Heliomicrobium</taxon>
    </lineage>
</organism>
<evidence type="ECO:0000256" key="2">
    <source>
        <dbReference type="ARBA" id="ARBA00022692"/>
    </source>
</evidence>
<evidence type="ECO:0000313" key="9">
    <source>
        <dbReference type="Proteomes" id="UP000471031"/>
    </source>
</evidence>
<dbReference type="InterPro" id="IPR002645">
    <property type="entry name" value="STAS_dom"/>
</dbReference>
<gene>
    <name evidence="8" type="ORF">GTO89_07535</name>
</gene>